<dbReference type="GO" id="GO:0004252">
    <property type="term" value="F:serine-type endopeptidase activity"/>
    <property type="evidence" value="ECO:0007669"/>
    <property type="project" value="UniProtKB-UniRule"/>
</dbReference>
<dbReference type="KEGG" id="jli:EXU32_11105"/>
<sequence length="440" mass="45928">MPMALSCSTSCGGRSRPPLRSRKIFMISGGRPSSPGEPAGVLGSLVTSTSRLFLRECAVLQPNHDWPRMVPSGAGGPVTQPVHTVPRSERIARWILAISFVLLAVVVAGMLVKVPYAVEKPGPATNTLGKLSDGTELVVVNGAKHYPTDGALYFTTVRVLGGPDRHITGWEWVMGQLDSTSRVLPEDEVFPPDSSAKEIQQMNAAQMQGSQKNSIAVGMRSTGVKVPQRNLVGSIAKGLPAAGKLELEDEILTVDGKKTSTVADVVDGISDRKVGDKVTIGVRRDGTPREVTVTTTDLGGGRAGVGVGIEATYDYPFEVRIDAGDVGGPSAGMMFALAVRDRLTPGAMTGGKQIAGTGTIDDSGEIGPIGGIAQKMVGARETGATWFLAPESNCTDVVGHVPDGLNVVPVSDFSQASTTVESIAKGETAGFPTCQDVVKK</sequence>
<dbReference type="InterPro" id="IPR036034">
    <property type="entry name" value="PDZ_sf"/>
</dbReference>
<keyword evidence="1" id="KW-0720">Serine protease</keyword>
<dbReference type="Proteomes" id="UP000290408">
    <property type="component" value="Chromosome"/>
</dbReference>
<evidence type="ECO:0000259" key="3">
    <source>
        <dbReference type="PROSITE" id="PS51786"/>
    </source>
</evidence>
<gene>
    <name evidence="4" type="ORF">EXU32_11105</name>
</gene>
<keyword evidence="2" id="KW-1133">Transmembrane helix</keyword>
<evidence type="ECO:0000256" key="1">
    <source>
        <dbReference type="PROSITE-ProRule" id="PRU01122"/>
    </source>
</evidence>
<dbReference type="EC" id="3.4.21.53" evidence="1"/>
<dbReference type="Gene3D" id="2.30.42.10">
    <property type="match status" value="1"/>
</dbReference>
<keyword evidence="1" id="KW-0378">Hydrolase</keyword>
<keyword evidence="1" id="KW-0645">Protease</keyword>
<accession>A0A4P6MSZ9</accession>
<dbReference type="Pfam" id="PF05362">
    <property type="entry name" value="Lon_C"/>
    <property type="match status" value="1"/>
</dbReference>
<organism evidence="4 5">
    <name type="scientific">Janibacter limosus</name>
    <dbReference type="NCBI Taxonomy" id="53458"/>
    <lineage>
        <taxon>Bacteria</taxon>
        <taxon>Bacillati</taxon>
        <taxon>Actinomycetota</taxon>
        <taxon>Actinomycetes</taxon>
        <taxon>Micrococcales</taxon>
        <taxon>Intrasporangiaceae</taxon>
        <taxon>Janibacter</taxon>
    </lineage>
</organism>
<dbReference type="PROSITE" id="PS51786">
    <property type="entry name" value="LON_PROTEOLYTIC"/>
    <property type="match status" value="1"/>
</dbReference>
<dbReference type="InterPro" id="IPR008269">
    <property type="entry name" value="Lon_proteolytic"/>
</dbReference>
<comment type="similarity">
    <text evidence="1">Belongs to the peptidase S16 family.</text>
</comment>
<dbReference type="GO" id="GO:0004176">
    <property type="term" value="F:ATP-dependent peptidase activity"/>
    <property type="evidence" value="ECO:0007669"/>
    <property type="project" value="UniProtKB-UniRule"/>
</dbReference>
<dbReference type="InterPro" id="IPR027065">
    <property type="entry name" value="Lon_Prtase"/>
</dbReference>
<dbReference type="GO" id="GO:0005524">
    <property type="term" value="F:ATP binding"/>
    <property type="evidence" value="ECO:0007669"/>
    <property type="project" value="InterPro"/>
</dbReference>
<feature type="transmembrane region" description="Helical" evidence="2">
    <location>
        <begin position="94"/>
        <end position="112"/>
    </location>
</feature>
<comment type="catalytic activity">
    <reaction evidence="1">
        <text>Hydrolysis of proteins in presence of ATP.</text>
        <dbReference type="EC" id="3.4.21.53"/>
    </reaction>
</comment>
<dbReference type="InterPro" id="IPR001478">
    <property type="entry name" value="PDZ"/>
</dbReference>
<dbReference type="EMBL" id="CP036164">
    <property type="protein sequence ID" value="QBF46744.1"/>
    <property type="molecule type" value="Genomic_DNA"/>
</dbReference>
<dbReference type="OrthoDB" id="2356897at2"/>
<feature type="active site" evidence="1">
    <location>
        <position position="330"/>
    </location>
</feature>
<dbReference type="SUPFAM" id="SSF54211">
    <property type="entry name" value="Ribosomal protein S5 domain 2-like"/>
    <property type="match status" value="1"/>
</dbReference>
<dbReference type="InterPro" id="IPR020568">
    <property type="entry name" value="Ribosomal_Su5_D2-typ_SF"/>
</dbReference>
<evidence type="ECO:0000313" key="4">
    <source>
        <dbReference type="EMBL" id="QBF46744.1"/>
    </source>
</evidence>
<feature type="domain" description="Lon proteolytic" evidence="3">
    <location>
        <begin position="322"/>
        <end position="423"/>
    </location>
</feature>
<feature type="active site" evidence="1">
    <location>
        <position position="375"/>
    </location>
</feature>
<evidence type="ECO:0000256" key="2">
    <source>
        <dbReference type="SAM" id="Phobius"/>
    </source>
</evidence>
<keyword evidence="5" id="KW-1185">Reference proteome</keyword>
<dbReference type="STRING" id="1216970.GCA_001570985_00582"/>
<evidence type="ECO:0000313" key="5">
    <source>
        <dbReference type="Proteomes" id="UP000290408"/>
    </source>
</evidence>
<dbReference type="GO" id="GO:0006508">
    <property type="term" value="P:proteolysis"/>
    <property type="evidence" value="ECO:0007669"/>
    <property type="project" value="UniProtKB-KW"/>
</dbReference>
<dbReference type="InterPro" id="IPR014721">
    <property type="entry name" value="Ribsml_uS5_D2-typ_fold_subgr"/>
</dbReference>
<dbReference type="PANTHER" id="PTHR10046">
    <property type="entry name" value="ATP DEPENDENT LON PROTEASE FAMILY MEMBER"/>
    <property type="match status" value="1"/>
</dbReference>
<dbReference type="Pfam" id="PF13180">
    <property type="entry name" value="PDZ_2"/>
    <property type="match status" value="1"/>
</dbReference>
<reference evidence="4 5" key="1">
    <citation type="submission" date="2019-02" db="EMBL/GenBank/DDBJ databases">
        <title>Genomic data mining of an Antarctic deep-sea actinobacterium, Janibacterlimosus P3-3-X1.</title>
        <authorList>
            <person name="Liao L."/>
            <person name="Chen B."/>
        </authorList>
    </citation>
    <scope>NUCLEOTIDE SEQUENCE [LARGE SCALE GENOMIC DNA]</scope>
    <source>
        <strain evidence="4 5">P3-3-X1</strain>
    </source>
</reference>
<dbReference type="GO" id="GO:0030163">
    <property type="term" value="P:protein catabolic process"/>
    <property type="evidence" value="ECO:0007669"/>
    <property type="project" value="InterPro"/>
</dbReference>
<keyword evidence="2" id="KW-0472">Membrane</keyword>
<dbReference type="Gene3D" id="3.30.230.10">
    <property type="match status" value="1"/>
</dbReference>
<name>A0A4P6MSZ9_9MICO</name>
<proteinExistence type="inferred from homology"/>
<keyword evidence="2" id="KW-0812">Transmembrane</keyword>
<dbReference type="AlphaFoldDB" id="A0A4P6MSZ9"/>
<protein>
    <recommendedName>
        <fullName evidence="1">endopeptidase La</fullName>
        <ecNumber evidence="1">3.4.21.53</ecNumber>
    </recommendedName>
</protein>
<dbReference type="SUPFAM" id="SSF50156">
    <property type="entry name" value="PDZ domain-like"/>
    <property type="match status" value="1"/>
</dbReference>